<feature type="transmembrane region" description="Helical" evidence="1">
    <location>
        <begin position="37"/>
        <end position="59"/>
    </location>
</feature>
<feature type="transmembrane region" description="Helical" evidence="1">
    <location>
        <begin position="7"/>
        <end position="25"/>
    </location>
</feature>
<proteinExistence type="predicted"/>
<dbReference type="AlphaFoldDB" id="A0A7L4UQ41"/>
<reference evidence="2 3" key="1">
    <citation type="submission" date="2018-05" db="EMBL/GenBank/DDBJ databases">
        <title>Genomic Encyclopedia of Type Strains, Phase IV (KMG-IV): sequencing the most valuable type-strain genomes for metagenomic binning, comparative biology and taxonomic classification.</title>
        <authorList>
            <person name="Goeker M."/>
        </authorList>
    </citation>
    <scope>NUCLEOTIDE SEQUENCE [LARGE SCALE GENOMIC DNA]</scope>
    <source>
        <strain evidence="2 3">DSM 28579</strain>
    </source>
</reference>
<dbReference type="Proteomes" id="UP000251835">
    <property type="component" value="Unassembled WGS sequence"/>
</dbReference>
<protein>
    <submittedName>
        <fullName evidence="2">Uncharacterized protein</fullName>
    </submittedName>
</protein>
<sequence length="95" mass="11047">MSKLSPYITLISVFILLVLGSLYVSQRFMWSIGGSGWIFYFLGFFFLAIFAYLAVFAFISKTDKLSHFIYLCGVFTMGFVLYFLISSIFLIFYIY</sequence>
<gene>
    <name evidence="2" type="ORF">C7377_1498</name>
</gene>
<keyword evidence="1" id="KW-0812">Transmembrane</keyword>
<evidence type="ECO:0000313" key="2">
    <source>
        <dbReference type="EMBL" id="PVX49860.1"/>
    </source>
</evidence>
<keyword evidence="1" id="KW-0472">Membrane</keyword>
<comment type="caution">
    <text evidence="2">The sequence shown here is derived from an EMBL/GenBank/DDBJ whole genome shotgun (WGS) entry which is preliminary data.</text>
</comment>
<feature type="transmembrane region" description="Helical" evidence="1">
    <location>
        <begin position="68"/>
        <end position="94"/>
    </location>
</feature>
<organism evidence="2 3">
    <name type="scientific">Balneicella halophila</name>
    <dbReference type="NCBI Taxonomy" id="1537566"/>
    <lineage>
        <taxon>Bacteria</taxon>
        <taxon>Pseudomonadati</taxon>
        <taxon>Bacteroidota</taxon>
        <taxon>Bacteroidia</taxon>
        <taxon>Bacteroidales</taxon>
        <taxon>Balneicellaceae</taxon>
        <taxon>Balneicella</taxon>
    </lineage>
</organism>
<keyword evidence="3" id="KW-1185">Reference proteome</keyword>
<evidence type="ECO:0000256" key="1">
    <source>
        <dbReference type="SAM" id="Phobius"/>
    </source>
</evidence>
<accession>A0A7L4UQ41</accession>
<keyword evidence="1" id="KW-1133">Transmembrane helix</keyword>
<evidence type="ECO:0000313" key="3">
    <source>
        <dbReference type="Proteomes" id="UP000251835"/>
    </source>
</evidence>
<name>A0A7L4UQ41_BALHA</name>
<dbReference type="EMBL" id="QENZ01000005">
    <property type="protein sequence ID" value="PVX49860.1"/>
    <property type="molecule type" value="Genomic_DNA"/>
</dbReference>